<dbReference type="Pfam" id="PF00144">
    <property type="entry name" value="Beta-lactamase"/>
    <property type="match status" value="1"/>
</dbReference>
<evidence type="ECO:0000313" key="3">
    <source>
        <dbReference type="EMBL" id="MFC3685273.1"/>
    </source>
</evidence>
<accession>A0ABV7WA53</accession>
<dbReference type="GO" id="GO:0016787">
    <property type="term" value="F:hydrolase activity"/>
    <property type="evidence" value="ECO:0007669"/>
    <property type="project" value="UniProtKB-KW"/>
</dbReference>
<keyword evidence="4" id="KW-1185">Reference proteome</keyword>
<evidence type="ECO:0000256" key="1">
    <source>
        <dbReference type="SAM" id="SignalP"/>
    </source>
</evidence>
<name>A0ABV7WA53_9BURK</name>
<protein>
    <submittedName>
        <fullName evidence="3">Serine hydrolase domain-containing protein</fullName>
        <ecNumber evidence="3">3.-.-.-</ecNumber>
    </submittedName>
</protein>
<dbReference type="EMBL" id="JBHRXX010000007">
    <property type="protein sequence ID" value="MFC3685273.1"/>
    <property type="molecule type" value="Genomic_DNA"/>
</dbReference>
<dbReference type="Proteomes" id="UP001595729">
    <property type="component" value="Unassembled WGS sequence"/>
</dbReference>
<dbReference type="InterPro" id="IPR006311">
    <property type="entry name" value="TAT_signal"/>
</dbReference>
<evidence type="ECO:0000259" key="2">
    <source>
        <dbReference type="Pfam" id="PF00144"/>
    </source>
</evidence>
<proteinExistence type="predicted"/>
<dbReference type="PANTHER" id="PTHR46825:SF9">
    <property type="entry name" value="BETA-LACTAMASE-RELATED DOMAIN-CONTAINING PROTEIN"/>
    <property type="match status" value="1"/>
</dbReference>
<gene>
    <name evidence="3" type="ORF">ACFOPI_16845</name>
</gene>
<dbReference type="RefSeq" id="WP_382176223.1">
    <property type="nucleotide sequence ID" value="NZ_JBHRXX010000007.1"/>
</dbReference>
<dbReference type="InterPro" id="IPR012338">
    <property type="entry name" value="Beta-lactam/transpept-like"/>
</dbReference>
<comment type="caution">
    <text evidence="3">The sequence shown here is derived from an EMBL/GenBank/DDBJ whole genome shotgun (WGS) entry which is preliminary data.</text>
</comment>
<dbReference type="PANTHER" id="PTHR46825">
    <property type="entry name" value="D-ALANYL-D-ALANINE-CARBOXYPEPTIDASE/ENDOPEPTIDASE AMPH"/>
    <property type="match status" value="1"/>
</dbReference>
<sequence length="599" mass="64207">MTVPPRRTALKGLAIALGAAALPGCATRPSPVPPIRQGDTAAALGQLDAWVQQQMRRHPPANLSVAVLDGQQLAWSAGYGQADPSKAIPATARTRYRAGSISKVFTTMAAMQLAEQGRLDLDAPLSEALPAFRIRSRFTGARPVTVRQILQHRSGLPSDRAQGMWTDDPQSLSALVLALREEHLAFPPGEVQAYCNLGFSLLGAAIEHLTGEPFARWMQARLLEPMGMIDSSFAIAPPTGPHAAVALDAKGKVEPEPGLRDMPAGGLNATVIDLLQLARLWFSDGRMTGHQILTPTSLGAMQNAPSHPSLSDPASVGLGWHVLNEELDGVGPLLWHAGGTPHHHAQLMLLPQLKLAVAVMSSAVTAGELAQETALKAMALMAMARTGIDPVRPLKQGQDKVHPPVALSRLAGHYDTPLGVVHIKSEGATTSASSKGKQLDLVSDGDGYARLRYRLLGLFPVNLGRLGEVAFTRHDTPDRQTWLLVRRKGRFALLGTRLDPVPIADSWRQRLGRYRYAGNDPFLAEQFKSVRLFEEAGLLQVEVDAGADSTRVALAPVDDQQAIIRGMGRGRGDTVLAGQEGAQVVLMHSGMRFVREGGE</sequence>
<dbReference type="InterPro" id="IPR001466">
    <property type="entry name" value="Beta-lactam-related"/>
</dbReference>
<organism evidence="3 4">
    <name type="scientific">Hydrogenophaga luteola</name>
    <dbReference type="NCBI Taxonomy" id="1591122"/>
    <lineage>
        <taxon>Bacteria</taxon>
        <taxon>Pseudomonadati</taxon>
        <taxon>Pseudomonadota</taxon>
        <taxon>Betaproteobacteria</taxon>
        <taxon>Burkholderiales</taxon>
        <taxon>Comamonadaceae</taxon>
        <taxon>Hydrogenophaga</taxon>
    </lineage>
</organism>
<dbReference type="InterPro" id="IPR050491">
    <property type="entry name" value="AmpC-like"/>
</dbReference>
<feature type="chain" id="PRO_5046988631" evidence="1">
    <location>
        <begin position="27"/>
        <end position="599"/>
    </location>
</feature>
<reference evidence="4" key="1">
    <citation type="journal article" date="2019" name="Int. J. Syst. Evol. Microbiol.">
        <title>The Global Catalogue of Microorganisms (GCM) 10K type strain sequencing project: providing services to taxonomists for standard genome sequencing and annotation.</title>
        <authorList>
            <consortium name="The Broad Institute Genomics Platform"/>
            <consortium name="The Broad Institute Genome Sequencing Center for Infectious Disease"/>
            <person name="Wu L."/>
            <person name="Ma J."/>
        </authorList>
    </citation>
    <scope>NUCLEOTIDE SEQUENCE [LARGE SCALE GENOMIC DNA]</scope>
    <source>
        <strain evidence="4">KCTC 42501</strain>
    </source>
</reference>
<keyword evidence="1" id="KW-0732">Signal</keyword>
<dbReference type="PROSITE" id="PS51318">
    <property type="entry name" value="TAT"/>
    <property type="match status" value="1"/>
</dbReference>
<feature type="signal peptide" evidence="1">
    <location>
        <begin position="1"/>
        <end position="26"/>
    </location>
</feature>
<dbReference type="SUPFAM" id="SSF56601">
    <property type="entry name" value="beta-lactamase/transpeptidase-like"/>
    <property type="match status" value="1"/>
</dbReference>
<feature type="domain" description="Beta-lactamase-related" evidence="2">
    <location>
        <begin position="47"/>
        <end position="370"/>
    </location>
</feature>
<keyword evidence="3" id="KW-0378">Hydrolase</keyword>
<dbReference type="EC" id="3.-.-.-" evidence="3"/>
<evidence type="ECO:0000313" key="4">
    <source>
        <dbReference type="Proteomes" id="UP001595729"/>
    </source>
</evidence>
<dbReference type="Gene3D" id="3.40.710.10">
    <property type="entry name" value="DD-peptidase/beta-lactamase superfamily"/>
    <property type="match status" value="1"/>
</dbReference>